<keyword evidence="4" id="KW-0249">Electron transport</keyword>
<proteinExistence type="predicted"/>
<sequence>MSFRVHVDPKVCQGHGNCALSAPDLFLIDDEGFAHVENDTVPDGDADRARLGAGGCPERAITTD</sequence>
<dbReference type="PANTHER" id="PTHR36923">
    <property type="entry name" value="FERREDOXIN"/>
    <property type="match status" value="1"/>
</dbReference>
<comment type="cofactor">
    <cofactor evidence="1">
        <name>[3Fe-4S] cluster</name>
        <dbReference type="ChEBI" id="CHEBI:21137"/>
    </cofactor>
</comment>
<keyword evidence="6" id="KW-0411">Iron-sulfur</keyword>
<dbReference type="PANTHER" id="PTHR36923:SF3">
    <property type="entry name" value="FERREDOXIN"/>
    <property type="match status" value="1"/>
</dbReference>
<gene>
    <name evidence="9" type="ORF">GCM10009836_19000</name>
</gene>
<feature type="region of interest" description="Disordered" evidence="8">
    <location>
        <begin position="40"/>
        <end position="64"/>
    </location>
</feature>
<keyword evidence="2" id="KW-0813">Transport</keyword>
<dbReference type="SUPFAM" id="SSF54862">
    <property type="entry name" value="4Fe-4S ferredoxins"/>
    <property type="match status" value="1"/>
</dbReference>
<evidence type="ECO:0000313" key="10">
    <source>
        <dbReference type="Proteomes" id="UP001500449"/>
    </source>
</evidence>
<organism evidence="9 10">
    <name type="scientific">Pseudonocardia ailaonensis</name>
    <dbReference type="NCBI Taxonomy" id="367279"/>
    <lineage>
        <taxon>Bacteria</taxon>
        <taxon>Bacillati</taxon>
        <taxon>Actinomycetota</taxon>
        <taxon>Actinomycetes</taxon>
        <taxon>Pseudonocardiales</taxon>
        <taxon>Pseudonocardiaceae</taxon>
        <taxon>Pseudonocardia</taxon>
    </lineage>
</organism>
<accession>A0ABN2MWN6</accession>
<evidence type="ECO:0000256" key="4">
    <source>
        <dbReference type="ARBA" id="ARBA00022982"/>
    </source>
</evidence>
<keyword evidence="7" id="KW-0003">3Fe-4S</keyword>
<evidence type="ECO:0000256" key="3">
    <source>
        <dbReference type="ARBA" id="ARBA00022723"/>
    </source>
</evidence>
<keyword evidence="5" id="KW-0408">Iron</keyword>
<evidence type="ECO:0000256" key="5">
    <source>
        <dbReference type="ARBA" id="ARBA00023004"/>
    </source>
</evidence>
<dbReference type="EMBL" id="BAAAQK010000005">
    <property type="protein sequence ID" value="GAA1839959.1"/>
    <property type="molecule type" value="Genomic_DNA"/>
</dbReference>
<comment type="caution">
    <text evidence="9">The sequence shown here is derived from an EMBL/GenBank/DDBJ whole genome shotgun (WGS) entry which is preliminary data.</text>
</comment>
<evidence type="ECO:0000256" key="7">
    <source>
        <dbReference type="ARBA" id="ARBA00023291"/>
    </source>
</evidence>
<dbReference type="RefSeq" id="WP_344414634.1">
    <property type="nucleotide sequence ID" value="NZ_BAAAQK010000005.1"/>
</dbReference>
<keyword evidence="3" id="KW-0479">Metal-binding</keyword>
<keyword evidence="10" id="KW-1185">Reference proteome</keyword>
<dbReference type="Proteomes" id="UP001500449">
    <property type="component" value="Unassembled WGS sequence"/>
</dbReference>
<evidence type="ECO:0000256" key="1">
    <source>
        <dbReference type="ARBA" id="ARBA00001927"/>
    </source>
</evidence>
<evidence type="ECO:0000256" key="8">
    <source>
        <dbReference type="SAM" id="MobiDB-lite"/>
    </source>
</evidence>
<dbReference type="Gene3D" id="3.30.70.20">
    <property type="match status" value="1"/>
</dbReference>
<protein>
    <submittedName>
        <fullName evidence="9">Ferredoxin</fullName>
    </submittedName>
</protein>
<reference evidence="9 10" key="1">
    <citation type="journal article" date="2019" name="Int. J. Syst. Evol. Microbiol.">
        <title>The Global Catalogue of Microorganisms (GCM) 10K type strain sequencing project: providing services to taxonomists for standard genome sequencing and annotation.</title>
        <authorList>
            <consortium name="The Broad Institute Genomics Platform"/>
            <consortium name="The Broad Institute Genome Sequencing Center for Infectious Disease"/>
            <person name="Wu L."/>
            <person name="Ma J."/>
        </authorList>
    </citation>
    <scope>NUCLEOTIDE SEQUENCE [LARGE SCALE GENOMIC DNA]</scope>
    <source>
        <strain evidence="9 10">JCM 16009</strain>
    </source>
</reference>
<dbReference type="InterPro" id="IPR051269">
    <property type="entry name" value="Fe-S_cluster_ET"/>
</dbReference>
<evidence type="ECO:0000313" key="9">
    <source>
        <dbReference type="EMBL" id="GAA1839959.1"/>
    </source>
</evidence>
<evidence type="ECO:0000256" key="2">
    <source>
        <dbReference type="ARBA" id="ARBA00022448"/>
    </source>
</evidence>
<name>A0ABN2MWN6_9PSEU</name>
<dbReference type="Pfam" id="PF13459">
    <property type="entry name" value="Fer4_15"/>
    <property type="match status" value="1"/>
</dbReference>
<evidence type="ECO:0000256" key="6">
    <source>
        <dbReference type="ARBA" id="ARBA00023014"/>
    </source>
</evidence>